<proteinExistence type="predicted"/>
<organism evidence="2 3">
    <name type="scientific">Allacma fusca</name>
    <dbReference type="NCBI Taxonomy" id="39272"/>
    <lineage>
        <taxon>Eukaryota</taxon>
        <taxon>Metazoa</taxon>
        <taxon>Ecdysozoa</taxon>
        <taxon>Arthropoda</taxon>
        <taxon>Hexapoda</taxon>
        <taxon>Collembola</taxon>
        <taxon>Symphypleona</taxon>
        <taxon>Sminthuridae</taxon>
        <taxon>Allacma</taxon>
    </lineage>
</organism>
<evidence type="ECO:0000313" key="2">
    <source>
        <dbReference type="EMBL" id="CAG7731489.1"/>
    </source>
</evidence>
<protein>
    <submittedName>
        <fullName evidence="2">Uncharacterized protein</fullName>
    </submittedName>
</protein>
<gene>
    <name evidence="2" type="ORF">AFUS01_LOCUS20076</name>
</gene>
<keyword evidence="3" id="KW-1185">Reference proteome</keyword>
<reference evidence="2" key="1">
    <citation type="submission" date="2021-06" db="EMBL/GenBank/DDBJ databases">
        <authorList>
            <person name="Hodson N. C."/>
            <person name="Mongue J. A."/>
            <person name="Jaron S. K."/>
        </authorList>
    </citation>
    <scope>NUCLEOTIDE SEQUENCE</scope>
</reference>
<dbReference type="Proteomes" id="UP000708208">
    <property type="component" value="Unassembled WGS sequence"/>
</dbReference>
<evidence type="ECO:0000256" key="1">
    <source>
        <dbReference type="SAM" id="MobiDB-lite"/>
    </source>
</evidence>
<name>A0A8J2K4W2_9HEXA</name>
<dbReference type="AlphaFoldDB" id="A0A8J2K4W2"/>
<feature type="region of interest" description="Disordered" evidence="1">
    <location>
        <begin position="1"/>
        <end position="21"/>
    </location>
</feature>
<comment type="caution">
    <text evidence="2">The sequence shown here is derived from an EMBL/GenBank/DDBJ whole genome shotgun (WGS) entry which is preliminary data.</text>
</comment>
<accession>A0A8J2K4W2</accession>
<feature type="non-terminal residue" evidence="2">
    <location>
        <position position="221"/>
    </location>
</feature>
<dbReference type="EMBL" id="CAJVCH010213685">
    <property type="protein sequence ID" value="CAG7731489.1"/>
    <property type="molecule type" value="Genomic_DNA"/>
</dbReference>
<feature type="non-terminal residue" evidence="2">
    <location>
        <position position="1"/>
    </location>
</feature>
<evidence type="ECO:0000313" key="3">
    <source>
        <dbReference type="Proteomes" id="UP000708208"/>
    </source>
</evidence>
<sequence length="221" mass="24479">VQNTKSKMEESGIRSQLDEHSTKLNEITESLKELKNENAALRKLLGVSTTTHFLSSSMPEETLKDGKEMISDETIDKIFSDLRSRTTLTSSIKWTNHLISPLTGPVYYVKPGYGNKLRLPLWINGGKYEAICFEGSLLGRSYISGNSFINPYSSSFLCSYEIGATSLRITLFCNVSSNHNHSIQLGIGFSPAAVAFDDSLHSTLAQNTVLPDDWVMSKSTQ</sequence>